<evidence type="ECO:0000256" key="1">
    <source>
        <dbReference type="SAM" id="SignalP"/>
    </source>
</evidence>
<name>R7ZM25_9BACT</name>
<proteinExistence type="predicted"/>
<dbReference type="EMBL" id="AQHR01000110">
    <property type="protein sequence ID" value="EON75122.1"/>
    <property type="molecule type" value="Genomic_DNA"/>
</dbReference>
<dbReference type="OrthoDB" id="840256at2"/>
<accession>R7ZM25</accession>
<organism evidence="2 3">
    <name type="scientific">Lunatimonas lonarensis</name>
    <dbReference type="NCBI Taxonomy" id="1232681"/>
    <lineage>
        <taxon>Bacteria</taxon>
        <taxon>Pseudomonadati</taxon>
        <taxon>Bacteroidota</taxon>
        <taxon>Cytophagia</taxon>
        <taxon>Cytophagales</taxon>
        <taxon>Cyclobacteriaceae</taxon>
    </lineage>
</organism>
<sequence>MKWAINNRWGGFLLAAFLLAATSCMPDPLEEGPKDNLDTPLAGLAASSSFTWSTFRQVEVSVKALPLPATVERRMTLSTMDGDVFFAGLQSMSEDFNMQFTLPNHVTGIKMTFGDIVKEGEIQSSKVVFQYFTALDNADLDE</sequence>
<evidence type="ECO:0000313" key="3">
    <source>
        <dbReference type="Proteomes" id="UP000013909"/>
    </source>
</evidence>
<dbReference type="RefSeq" id="WP_010856406.1">
    <property type="nucleotide sequence ID" value="NZ_AQHR01000110.1"/>
</dbReference>
<feature type="chain" id="PRO_5004461780" evidence="1">
    <location>
        <begin position="27"/>
        <end position="142"/>
    </location>
</feature>
<comment type="caution">
    <text evidence="2">The sequence shown here is derived from an EMBL/GenBank/DDBJ whole genome shotgun (WGS) entry which is preliminary data.</text>
</comment>
<gene>
    <name evidence="2" type="ORF">ADIS_4293</name>
</gene>
<protein>
    <submittedName>
        <fullName evidence="2">Uncharacterized protein</fullName>
    </submittedName>
</protein>
<dbReference type="AlphaFoldDB" id="R7ZM25"/>
<reference evidence="2 3" key="1">
    <citation type="submission" date="2013-02" db="EMBL/GenBank/DDBJ databases">
        <title>A novel strain isolated from Lonar lake, Maharashtra, India.</title>
        <authorList>
            <person name="Singh A."/>
        </authorList>
    </citation>
    <scope>NUCLEOTIDE SEQUENCE [LARGE SCALE GENOMIC DNA]</scope>
    <source>
        <strain evidence="2 3">AK24</strain>
    </source>
</reference>
<feature type="signal peptide" evidence="1">
    <location>
        <begin position="1"/>
        <end position="26"/>
    </location>
</feature>
<dbReference type="Proteomes" id="UP000013909">
    <property type="component" value="Unassembled WGS sequence"/>
</dbReference>
<keyword evidence="1" id="KW-0732">Signal</keyword>
<keyword evidence="3" id="KW-1185">Reference proteome</keyword>
<dbReference type="PROSITE" id="PS51257">
    <property type="entry name" value="PROKAR_LIPOPROTEIN"/>
    <property type="match status" value="1"/>
</dbReference>
<evidence type="ECO:0000313" key="2">
    <source>
        <dbReference type="EMBL" id="EON75122.1"/>
    </source>
</evidence>